<dbReference type="AlphaFoldDB" id="Q2IIN2"/>
<accession>Q2IIN2</accession>
<dbReference type="RefSeq" id="WP_011420797.1">
    <property type="nucleotide sequence ID" value="NC_007760.1"/>
</dbReference>
<proteinExistence type="predicted"/>
<dbReference type="EMBL" id="CP000251">
    <property type="protein sequence ID" value="ABC81514.1"/>
    <property type="molecule type" value="Genomic_DNA"/>
</dbReference>
<reference evidence="2 3" key="1">
    <citation type="submission" date="2006-01" db="EMBL/GenBank/DDBJ databases">
        <title>Complete sequence of Anaeromyxobacter dehalogenans 2CP-C.</title>
        <authorList>
            <consortium name="US DOE Joint Genome Institute"/>
            <person name="Copeland A."/>
            <person name="Lucas S."/>
            <person name="Lapidus A."/>
            <person name="Barry K."/>
            <person name="Detter J.C."/>
            <person name="Glavina T."/>
            <person name="Hammon N."/>
            <person name="Israni S."/>
            <person name="Pitluck S."/>
            <person name="Brettin T."/>
            <person name="Bruce D."/>
            <person name="Han C."/>
            <person name="Tapia R."/>
            <person name="Gilna P."/>
            <person name="Kiss H."/>
            <person name="Schmutz J."/>
            <person name="Larimer F."/>
            <person name="Land M."/>
            <person name="Kyrpides N."/>
            <person name="Anderson I."/>
            <person name="Sanford R.A."/>
            <person name="Ritalahti K.M."/>
            <person name="Thomas H.S."/>
            <person name="Kirby J.R."/>
            <person name="Zhulin I.B."/>
            <person name="Loeffler F.E."/>
            <person name="Richardson P."/>
        </authorList>
    </citation>
    <scope>NUCLEOTIDE SEQUENCE [LARGE SCALE GENOMIC DNA]</scope>
    <source>
        <strain evidence="2 3">2CP-C</strain>
    </source>
</reference>
<evidence type="ECO:0000259" key="1">
    <source>
        <dbReference type="Pfam" id="PF18145"/>
    </source>
</evidence>
<protein>
    <recommendedName>
        <fullName evidence="1">SMODS-associated and fused to various effectors domain-containing protein</fullName>
    </recommendedName>
</protein>
<dbReference type="Pfam" id="PF18145">
    <property type="entry name" value="SAVED"/>
    <property type="match status" value="1"/>
</dbReference>
<organism evidence="2 3">
    <name type="scientific">Anaeromyxobacter dehalogenans (strain 2CP-C)</name>
    <dbReference type="NCBI Taxonomy" id="290397"/>
    <lineage>
        <taxon>Bacteria</taxon>
        <taxon>Pseudomonadati</taxon>
        <taxon>Myxococcota</taxon>
        <taxon>Myxococcia</taxon>
        <taxon>Myxococcales</taxon>
        <taxon>Cystobacterineae</taxon>
        <taxon>Anaeromyxobacteraceae</taxon>
        <taxon>Anaeromyxobacter</taxon>
    </lineage>
</organism>
<dbReference type="OrthoDB" id="5379188at2"/>
<sequence length="487" mass="54196">MGESSGTRLEGDRYQHLYSWYEILRLLDDASPFEAATIEHPHAGAADDLTLHAKAGSGARSRFVQVKWHVDHRGHYSFDFLIRAEEGERSLLKKLFDSWRVLKAGEPIEVWLVSNWAPAPHPDLGPYIDGRSLSLLEAFFSGGGRSKVGRTRRSWQRALGATEEEVQAFCRDLRFHLGFSSITTLEEQLDDRMAHYGLRLGKEARSIARDEIAERIELGGGKKRLTRADILEIIDTRGLRARHPDDPPARLWIQGWARQAWDRPPSAELDWTEHFDRDTRRVPSPEVWESKLLPDLRQVRDDLARRDAKYIDFRGKLPLSAVLAVGSTFPQVGGFKFRAEQPTAGDLQLWRSDVAPTERRFVIKTEDVTPGPDVVVGLAVTGDGLPDLRRFHATIALGPLVYAEPDVGVGPAVLKSAGDAVGLAMSAKQILRDARAKYGAARIHLVPYGPATLFLFLGQVLNALGPLVVYERTADGGYKPGVALRTG</sequence>
<evidence type="ECO:0000313" key="3">
    <source>
        <dbReference type="Proteomes" id="UP000001935"/>
    </source>
</evidence>
<dbReference type="NCBIfam" id="NF033611">
    <property type="entry name" value="SAVED"/>
    <property type="match status" value="1"/>
</dbReference>
<dbReference type="eggNOG" id="COG1310">
    <property type="taxonomic scope" value="Bacteria"/>
</dbReference>
<dbReference type="Proteomes" id="UP000001935">
    <property type="component" value="Chromosome"/>
</dbReference>
<dbReference type="KEGG" id="ade:Adeh_1741"/>
<dbReference type="HOGENOM" id="CLU_040015_0_0_7"/>
<dbReference type="STRING" id="290397.Adeh_1741"/>
<feature type="domain" description="SMODS-associated and fused to various effectors" evidence="1">
    <location>
        <begin position="298"/>
        <end position="483"/>
    </location>
</feature>
<name>Q2IIN2_ANADE</name>
<evidence type="ECO:0000313" key="2">
    <source>
        <dbReference type="EMBL" id="ABC81514.1"/>
    </source>
</evidence>
<dbReference type="InterPro" id="IPR040836">
    <property type="entry name" value="SAVED"/>
</dbReference>
<gene>
    <name evidence="2" type="ordered locus">Adeh_1741</name>
</gene>